<accession>A0A0F9FLN1</accession>
<reference evidence="1" key="1">
    <citation type="journal article" date="2015" name="Nature">
        <title>Complex archaea that bridge the gap between prokaryotes and eukaryotes.</title>
        <authorList>
            <person name="Spang A."/>
            <person name="Saw J.H."/>
            <person name="Jorgensen S.L."/>
            <person name="Zaremba-Niedzwiedzka K."/>
            <person name="Martijn J."/>
            <person name="Lind A.E."/>
            <person name="van Eijk R."/>
            <person name="Schleper C."/>
            <person name="Guy L."/>
            <person name="Ettema T.J."/>
        </authorList>
    </citation>
    <scope>NUCLEOTIDE SEQUENCE</scope>
</reference>
<proteinExistence type="predicted"/>
<name>A0A0F9FLN1_9ZZZZ</name>
<dbReference type="EMBL" id="LAZR01029906">
    <property type="protein sequence ID" value="KKL58200.1"/>
    <property type="molecule type" value="Genomic_DNA"/>
</dbReference>
<gene>
    <name evidence="1" type="ORF">LCGC14_2227790</name>
</gene>
<sequence>MTTLDMALILEVESRIGPQVATVMKNNQGSMYLTEVAERIMDGLPSRTRDAAHADPWVAEQVQESIYRKVYKWVKSCKDVGHFIDSGQPVTHPTFGHIPDGSGKYLWFRVREVGDRELRSYEDHLHRKVRNAKLIAENIKSIRERLAGRLVRDIIRYDD</sequence>
<organism evidence="1">
    <name type="scientific">marine sediment metagenome</name>
    <dbReference type="NCBI Taxonomy" id="412755"/>
    <lineage>
        <taxon>unclassified sequences</taxon>
        <taxon>metagenomes</taxon>
        <taxon>ecological metagenomes</taxon>
    </lineage>
</organism>
<evidence type="ECO:0000313" key="1">
    <source>
        <dbReference type="EMBL" id="KKL58200.1"/>
    </source>
</evidence>
<comment type="caution">
    <text evidence="1">The sequence shown here is derived from an EMBL/GenBank/DDBJ whole genome shotgun (WGS) entry which is preliminary data.</text>
</comment>
<protein>
    <submittedName>
        <fullName evidence="1">Uncharacterized protein</fullName>
    </submittedName>
</protein>
<dbReference type="AlphaFoldDB" id="A0A0F9FLN1"/>